<comment type="similarity">
    <text evidence="1 5 6">Belongs to the universal ribosomal protein uS9 family.</text>
</comment>
<dbReference type="Proteomes" id="UP000229674">
    <property type="component" value="Unassembled WGS sequence"/>
</dbReference>
<dbReference type="InterPro" id="IPR023035">
    <property type="entry name" value="Ribosomal_uS9_bac/plastid"/>
</dbReference>
<dbReference type="InterPro" id="IPR020568">
    <property type="entry name" value="Ribosomal_Su5_D2-typ_SF"/>
</dbReference>
<evidence type="ECO:0000256" key="4">
    <source>
        <dbReference type="ARBA" id="ARBA00035259"/>
    </source>
</evidence>
<dbReference type="NCBIfam" id="NF001099">
    <property type="entry name" value="PRK00132.1"/>
    <property type="match status" value="1"/>
</dbReference>
<dbReference type="PROSITE" id="PS00360">
    <property type="entry name" value="RIBOSOMAL_S9"/>
    <property type="match status" value="1"/>
</dbReference>
<dbReference type="PANTHER" id="PTHR21569:SF1">
    <property type="entry name" value="SMALL RIBOSOMAL SUBUNIT PROTEIN US9M"/>
    <property type="match status" value="1"/>
</dbReference>
<dbReference type="GO" id="GO:0022627">
    <property type="term" value="C:cytosolic small ribosomal subunit"/>
    <property type="evidence" value="ECO:0007669"/>
    <property type="project" value="TreeGrafter"/>
</dbReference>
<dbReference type="GO" id="GO:0006412">
    <property type="term" value="P:translation"/>
    <property type="evidence" value="ECO:0007669"/>
    <property type="project" value="UniProtKB-UniRule"/>
</dbReference>
<dbReference type="GO" id="GO:0003735">
    <property type="term" value="F:structural constituent of ribosome"/>
    <property type="evidence" value="ECO:0007669"/>
    <property type="project" value="InterPro"/>
</dbReference>
<evidence type="ECO:0000313" key="8">
    <source>
        <dbReference type="Proteomes" id="UP000229674"/>
    </source>
</evidence>
<evidence type="ECO:0000256" key="5">
    <source>
        <dbReference type="HAMAP-Rule" id="MF_00532"/>
    </source>
</evidence>
<protein>
    <recommendedName>
        <fullName evidence="4 5">Small ribosomal subunit protein uS9</fullName>
    </recommendedName>
</protein>
<evidence type="ECO:0000256" key="6">
    <source>
        <dbReference type="RuleBase" id="RU003815"/>
    </source>
</evidence>
<reference evidence="8" key="1">
    <citation type="submission" date="2017-09" db="EMBL/GenBank/DDBJ databases">
        <title>Depth-based differentiation of microbial function through sediment-hosted aquifers and enrichment of novel symbionts in the deep terrestrial subsurface.</title>
        <authorList>
            <person name="Probst A.J."/>
            <person name="Ladd B."/>
            <person name="Jarett J.K."/>
            <person name="Geller-Mcgrath D.E."/>
            <person name="Sieber C.M.K."/>
            <person name="Emerson J.B."/>
            <person name="Anantharaman K."/>
            <person name="Thomas B.C."/>
            <person name="Malmstrom R."/>
            <person name="Stieglmeier M."/>
            <person name="Klingl A."/>
            <person name="Woyke T."/>
            <person name="Ryan C.M."/>
            <person name="Banfield J.F."/>
        </authorList>
    </citation>
    <scope>NUCLEOTIDE SEQUENCE [LARGE SCALE GENOMIC DNA]</scope>
</reference>
<dbReference type="HAMAP" id="MF_00532_B">
    <property type="entry name" value="Ribosomal_uS9_B"/>
    <property type="match status" value="1"/>
</dbReference>
<evidence type="ECO:0000313" key="7">
    <source>
        <dbReference type="EMBL" id="PJC65280.1"/>
    </source>
</evidence>
<dbReference type="EMBL" id="PFQX01000055">
    <property type="protein sequence ID" value="PJC65280.1"/>
    <property type="molecule type" value="Genomic_DNA"/>
</dbReference>
<dbReference type="SUPFAM" id="SSF54211">
    <property type="entry name" value="Ribosomal protein S5 domain 2-like"/>
    <property type="match status" value="1"/>
</dbReference>
<evidence type="ECO:0000256" key="3">
    <source>
        <dbReference type="ARBA" id="ARBA00023274"/>
    </source>
</evidence>
<dbReference type="PANTHER" id="PTHR21569">
    <property type="entry name" value="RIBOSOMAL PROTEIN S9"/>
    <property type="match status" value="1"/>
</dbReference>
<comment type="caution">
    <text evidence="7">The sequence shown here is derived from an EMBL/GenBank/DDBJ whole genome shotgun (WGS) entry which is preliminary data.</text>
</comment>
<name>A0A2M8G0X1_9BACT</name>
<gene>
    <name evidence="5" type="primary">rpsI</name>
    <name evidence="7" type="ORF">CO020_01535</name>
</gene>
<keyword evidence="3 5" id="KW-0687">Ribonucleoprotein</keyword>
<dbReference type="InterPro" id="IPR000754">
    <property type="entry name" value="Ribosomal_uS9"/>
</dbReference>
<dbReference type="Gene3D" id="3.30.230.10">
    <property type="match status" value="1"/>
</dbReference>
<dbReference type="AlphaFoldDB" id="A0A2M8G0X1"/>
<keyword evidence="2 5" id="KW-0689">Ribosomal protein</keyword>
<sequence>MPAKKTKKTKQPIVLKPEKYFEGIGRRKSAVARVRFYPSISKAVKHAIMVNGREPNSYFPVKRLQNDLIKPLKVVKTIPEKFSISASVAGGGLTAQEEAIRLGLARALTKFAPESRKELKDLGLLTRDARVVERKKYGLRKARRAPQWKKR</sequence>
<dbReference type="InterPro" id="IPR014721">
    <property type="entry name" value="Ribsml_uS5_D2-typ_fold_subgr"/>
</dbReference>
<organism evidence="7 8">
    <name type="scientific">Candidatus Colwellbacteria bacterium CG_4_9_14_0_2_um_filter_50_12</name>
    <dbReference type="NCBI Taxonomy" id="1974538"/>
    <lineage>
        <taxon>Bacteria</taxon>
        <taxon>Candidatus Colwelliibacteriota</taxon>
    </lineage>
</organism>
<accession>A0A2M8G0X1</accession>
<dbReference type="Pfam" id="PF00380">
    <property type="entry name" value="Ribosomal_S9"/>
    <property type="match status" value="1"/>
</dbReference>
<evidence type="ECO:0000256" key="2">
    <source>
        <dbReference type="ARBA" id="ARBA00022980"/>
    </source>
</evidence>
<evidence type="ECO:0000256" key="1">
    <source>
        <dbReference type="ARBA" id="ARBA00005251"/>
    </source>
</evidence>
<dbReference type="InterPro" id="IPR020574">
    <property type="entry name" value="Ribosomal_uS9_CS"/>
</dbReference>
<proteinExistence type="inferred from homology"/>
<dbReference type="GO" id="GO:0003723">
    <property type="term" value="F:RNA binding"/>
    <property type="evidence" value="ECO:0007669"/>
    <property type="project" value="TreeGrafter"/>
</dbReference>